<evidence type="ECO:0000313" key="2">
    <source>
        <dbReference type="EMBL" id="PXW67886.1"/>
    </source>
</evidence>
<proteinExistence type="predicted"/>
<feature type="chain" id="PRO_5015847840" evidence="1">
    <location>
        <begin position="20"/>
        <end position="193"/>
    </location>
</feature>
<dbReference type="RefSeq" id="WP_110300365.1">
    <property type="nucleotide sequence ID" value="NZ_QJJM01000023.1"/>
</dbReference>
<keyword evidence="1" id="KW-0732">Signal</keyword>
<evidence type="ECO:0000256" key="1">
    <source>
        <dbReference type="SAM" id="SignalP"/>
    </source>
</evidence>
<name>A0A2V3V2C2_9SPHN</name>
<feature type="signal peptide" evidence="1">
    <location>
        <begin position="1"/>
        <end position="19"/>
    </location>
</feature>
<evidence type="ECO:0000313" key="3">
    <source>
        <dbReference type="Proteomes" id="UP000248014"/>
    </source>
</evidence>
<protein>
    <submittedName>
        <fullName evidence="2">Uncharacterized protein</fullName>
    </submittedName>
</protein>
<gene>
    <name evidence="2" type="ORF">C7451_12322</name>
</gene>
<keyword evidence="3" id="KW-1185">Reference proteome</keyword>
<organism evidence="2 3">
    <name type="scientific">Blastomonas natatoria</name>
    <dbReference type="NCBI Taxonomy" id="34015"/>
    <lineage>
        <taxon>Bacteria</taxon>
        <taxon>Pseudomonadati</taxon>
        <taxon>Pseudomonadota</taxon>
        <taxon>Alphaproteobacteria</taxon>
        <taxon>Sphingomonadales</taxon>
        <taxon>Sphingomonadaceae</taxon>
        <taxon>Blastomonas</taxon>
    </lineage>
</organism>
<dbReference type="Proteomes" id="UP000248014">
    <property type="component" value="Unassembled WGS sequence"/>
</dbReference>
<dbReference type="OrthoDB" id="7184748at2"/>
<comment type="caution">
    <text evidence="2">The sequence shown here is derived from an EMBL/GenBank/DDBJ whole genome shotgun (WGS) entry which is preliminary data.</text>
</comment>
<reference evidence="2 3" key="1">
    <citation type="submission" date="2018-05" db="EMBL/GenBank/DDBJ databases">
        <title>Genomic Encyclopedia of Type Strains, Phase IV (KMG-IV): sequencing the most valuable type-strain genomes for metagenomic binning, comparative biology and taxonomic classification.</title>
        <authorList>
            <person name="Goeker M."/>
        </authorList>
    </citation>
    <scope>NUCLEOTIDE SEQUENCE [LARGE SCALE GENOMIC DNA]</scope>
    <source>
        <strain evidence="2 3">DSM 3183</strain>
    </source>
</reference>
<dbReference type="AlphaFoldDB" id="A0A2V3V2C2"/>
<sequence>MRLSASILAMLALPLLVSAKPSKDERALAVPAAEVAAKMRVYNDPLSEFIIASTQAHRQTTGGLLSIFNVDPFVITSIEKKTREVTYAAVFHIRYTGDWMFFSGATYDAGNGPERGKFTVMSRDVLRCERYGCDHFEAVAVRLPPKVVEDAAAGRLTGQTWPVRLTAEKGAPFTAQVPVNEIAAAKLAVDKLK</sequence>
<accession>A0A2V3V2C2</accession>
<dbReference type="EMBL" id="QJJM01000023">
    <property type="protein sequence ID" value="PXW67886.1"/>
    <property type="molecule type" value="Genomic_DNA"/>
</dbReference>